<proteinExistence type="predicted"/>
<evidence type="ECO:0008006" key="3">
    <source>
        <dbReference type="Google" id="ProtNLM"/>
    </source>
</evidence>
<reference evidence="1 2" key="1">
    <citation type="submission" date="2019-02" db="EMBL/GenBank/DDBJ databases">
        <title>Sequencing the genomes of 1000 actinobacteria strains.</title>
        <authorList>
            <person name="Klenk H.-P."/>
        </authorList>
    </citation>
    <scope>NUCLEOTIDE SEQUENCE [LARGE SCALE GENOMIC DNA]</scope>
    <source>
        <strain evidence="1 2">DSM 45612</strain>
    </source>
</reference>
<protein>
    <recommendedName>
        <fullName evidence="3">DDE family transposase</fullName>
    </recommendedName>
</protein>
<accession>A0A4Q8B645</accession>
<organism evidence="1 2">
    <name type="scientific">Micromonospora kangleipakensis</name>
    <dbReference type="NCBI Taxonomy" id="1077942"/>
    <lineage>
        <taxon>Bacteria</taxon>
        <taxon>Bacillati</taxon>
        <taxon>Actinomycetota</taxon>
        <taxon>Actinomycetes</taxon>
        <taxon>Micromonosporales</taxon>
        <taxon>Micromonosporaceae</taxon>
        <taxon>Micromonospora</taxon>
    </lineage>
</organism>
<sequence length="149" mass="16013">MGYLVDVLIHAHRVLGFEQAVSGDAVFGQLVLALPRFAKESWRQHLAVACAAHALRRSCRLVPDQHGVSSPTTTAFQVRVGPFMASHPLVNRGQNVAIGLTGLPDVPAKRTGATARWKSHWPSSAAVVAHTSRSQLSSSHRPIATRLTA</sequence>
<dbReference type="Proteomes" id="UP000294114">
    <property type="component" value="Unassembled WGS sequence"/>
</dbReference>
<comment type="caution">
    <text evidence="1">The sequence shown here is derived from an EMBL/GenBank/DDBJ whole genome shotgun (WGS) entry which is preliminary data.</text>
</comment>
<dbReference type="AlphaFoldDB" id="A0A4Q8B645"/>
<evidence type="ECO:0000313" key="2">
    <source>
        <dbReference type="Proteomes" id="UP000294114"/>
    </source>
</evidence>
<keyword evidence="2" id="KW-1185">Reference proteome</keyword>
<gene>
    <name evidence="1" type="ORF">EV384_1454</name>
</gene>
<dbReference type="EMBL" id="SHLD01000001">
    <property type="protein sequence ID" value="RZU73057.1"/>
    <property type="molecule type" value="Genomic_DNA"/>
</dbReference>
<name>A0A4Q8B645_9ACTN</name>
<evidence type="ECO:0000313" key="1">
    <source>
        <dbReference type="EMBL" id="RZU73057.1"/>
    </source>
</evidence>